<keyword evidence="5 7" id="KW-0442">Lipid degradation</keyword>
<keyword evidence="3" id="KW-0677">Repeat</keyword>
<feature type="region of interest" description="Disordered" evidence="8">
    <location>
        <begin position="729"/>
        <end position="751"/>
    </location>
</feature>
<dbReference type="Gene3D" id="3.30.1520.10">
    <property type="entry name" value="Phox-like domain"/>
    <property type="match status" value="1"/>
</dbReference>
<evidence type="ECO:0000313" key="11">
    <source>
        <dbReference type="Proteomes" id="UP000271162"/>
    </source>
</evidence>
<evidence type="ECO:0000256" key="1">
    <source>
        <dbReference type="ARBA" id="ARBA00000798"/>
    </source>
</evidence>
<dbReference type="GO" id="GO:0004630">
    <property type="term" value="F:phospholipase D activity"/>
    <property type="evidence" value="ECO:0007669"/>
    <property type="project" value="UniProtKB-UniRule"/>
</dbReference>
<evidence type="ECO:0000313" key="12">
    <source>
        <dbReference type="WBParaSite" id="NBR_0001891901-mRNA-1"/>
    </source>
</evidence>
<dbReference type="CDD" id="cd01254">
    <property type="entry name" value="PH_PLD"/>
    <property type="match status" value="1"/>
</dbReference>
<dbReference type="PANTHER" id="PTHR18896">
    <property type="entry name" value="PHOSPHOLIPASE D"/>
    <property type="match status" value="1"/>
</dbReference>
<dbReference type="PIRSF" id="PIRSF009376">
    <property type="entry name" value="Phospholipase_D_euk"/>
    <property type="match status" value="1"/>
</dbReference>
<dbReference type="GO" id="GO:0060627">
    <property type="term" value="P:regulation of vesicle-mediated transport"/>
    <property type="evidence" value="ECO:0007669"/>
    <property type="project" value="TreeGrafter"/>
</dbReference>
<dbReference type="InterPro" id="IPR016555">
    <property type="entry name" value="PLipase_D_euk"/>
</dbReference>
<sequence length="991" mass="113016">MNGKGAYEDAQNYDRTGVSDDEGTEYSTDDEIQYCDCIASVLAQSLPGMPGKKGIIPYESVFDTQAQARRRGYWIPGVPVNAKIVKLEHGQFKWSVVRNYKDFTALNSRLKAHRAAQQLLAPVRRAQERVDAVLESVGIDVIPDHKENCPYYRHPSAAHRHKRDSKVAVLKREADAFEAKNAAPPQTSPSGSASPNSGEAKLQIEQAVQCEMQSKSEKKRRSRKKHGLPRFPIIPDSMVTDTENRKEQLENWLQMLLHIPINRNHHETAEFLEVSRFSFVNELGGKHTEGFVKKRPGGARVFLGWKQCCVRYFLPWSKRWLMVRDSFVAYMHHRTEQIRLVLLMDKDFKVAAGGKEADGIPTGLIIFNTQHELHLKCRRVEDTARWKAIIEEAMHGIGNIWIQPHRFSSSFPIREKFVDARSYMSHAADMMELAREEIFIAGWWISPEIYMKRPALEGHYWRLDEILKRKASQGVHIFILMYKEMEMALGLNSMYSKRTLQNLHPNIKVMRHPDHYPSTGTFFWAHHEKLVVIDQLIAFVGGVDLCFGRWDDHHHLLTDLGSVQFGQQHLVLHDINMSSGLRSLVSAPLTLSPLGLEEQEEVDSSDKTKSPESSKKATDKIPLTPMIGENKEFRHVTTIVVGNAMEDDNTSGIEHAAGDGEVVYADVDTGGVMLRHVRRVASATARSRIPLDMLDKAGPPPSVFEKATKMGLDFTSAVEKYKEYVESGAVQKEKHRSQTPPMKRRESRFSKAVGNWKSNRARKKWKQVLDSDEVVAGYELDFLRLKQMDSEDKDSIDGGVKLWVGKDYVNYIHKDFVEVDLPFHDFIDRGSTPRMPWHDIHSVTFGAPARDVARHFIQRWNATKTEKLKVLRSLSNWSGLINQTEDSIQMAYLSLIANSKHYLYIENQFFVSMIDSNDVLNEICKVICNRIIRAHKEKEPFRVYIMIPLMPGFEGNVGAPGGSSLQAVLHWTYVSLSRGPNSLFERLKAVR</sequence>
<dbReference type="FunFam" id="3.30.870.10:FF:000054">
    <property type="entry name" value="Phospholipase"/>
    <property type="match status" value="1"/>
</dbReference>
<comment type="catalytic activity">
    <reaction evidence="1 7">
        <text>a 1,2-diacyl-sn-glycero-3-phosphocholine + H2O = a 1,2-diacyl-sn-glycero-3-phosphate + choline + H(+)</text>
        <dbReference type="Rhea" id="RHEA:14445"/>
        <dbReference type="ChEBI" id="CHEBI:15354"/>
        <dbReference type="ChEBI" id="CHEBI:15377"/>
        <dbReference type="ChEBI" id="CHEBI:15378"/>
        <dbReference type="ChEBI" id="CHEBI:57643"/>
        <dbReference type="ChEBI" id="CHEBI:58608"/>
        <dbReference type="EC" id="3.1.4.4"/>
    </reaction>
</comment>
<accession>A0A0N4YNU8</accession>
<dbReference type="GO" id="GO:0009395">
    <property type="term" value="P:phospholipid catabolic process"/>
    <property type="evidence" value="ECO:0007669"/>
    <property type="project" value="TreeGrafter"/>
</dbReference>
<protein>
    <recommendedName>
        <fullName evidence="7">Phospholipase</fullName>
        <ecNumber evidence="7">3.1.4.4</ecNumber>
    </recommendedName>
</protein>
<proteinExistence type="inferred from homology"/>
<dbReference type="SUPFAM" id="SSF64268">
    <property type="entry name" value="PX domain"/>
    <property type="match status" value="1"/>
</dbReference>
<dbReference type="WBParaSite" id="NBR_0001891901-mRNA-1">
    <property type="protein sequence ID" value="NBR_0001891901-mRNA-1"/>
    <property type="gene ID" value="NBR_0001891901"/>
</dbReference>
<dbReference type="InterPro" id="IPR015679">
    <property type="entry name" value="PLipase_D_fam"/>
</dbReference>
<dbReference type="GO" id="GO:0035556">
    <property type="term" value="P:intracellular signal transduction"/>
    <property type="evidence" value="ECO:0007669"/>
    <property type="project" value="InterPro"/>
</dbReference>
<dbReference type="PROSITE" id="PS50035">
    <property type="entry name" value="PLD"/>
    <property type="match status" value="1"/>
</dbReference>
<evidence type="ECO:0000256" key="4">
    <source>
        <dbReference type="ARBA" id="ARBA00022801"/>
    </source>
</evidence>
<keyword evidence="4 7" id="KW-0378">Hydrolase</keyword>
<evidence type="ECO:0000256" key="3">
    <source>
        <dbReference type="ARBA" id="ARBA00022737"/>
    </source>
</evidence>
<evidence type="ECO:0000256" key="8">
    <source>
        <dbReference type="SAM" id="MobiDB-lite"/>
    </source>
</evidence>
<evidence type="ECO:0000256" key="7">
    <source>
        <dbReference type="PIRNR" id="PIRNR009376"/>
    </source>
</evidence>
<reference evidence="12" key="1">
    <citation type="submission" date="2017-02" db="UniProtKB">
        <authorList>
            <consortium name="WormBaseParasite"/>
        </authorList>
    </citation>
    <scope>IDENTIFICATION</scope>
</reference>
<feature type="region of interest" description="Disordered" evidence="8">
    <location>
        <begin position="178"/>
        <end position="236"/>
    </location>
</feature>
<dbReference type="OMA" id="EWRLDQI"/>
<dbReference type="SMART" id="SM00155">
    <property type="entry name" value="PLDc"/>
    <property type="match status" value="1"/>
</dbReference>
<dbReference type="GO" id="GO:0035091">
    <property type="term" value="F:phosphatidylinositol binding"/>
    <property type="evidence" value="ECO:0007669"/>
    <property type="project" value="InterPro"/>
</dbReference>
<dbReference type="SUPFAM" id="SSF50729">
    <property type="entry name" value="PH domain-like"/>
    <property type="match status" value="1"/>
</dbReference>
<organism evidence="12">
    <name type="scientific">Nippostrongylus brasiliensis</name>
    <name type="common">Rat hookworm</name>
    <dbReference type="NCBI Taxonomy" id="27835"/>
    <lineage>
        <taxon>Eukaryota</taxon>
        <taxon>Metazoa</taxon>
        <taxon>Ecdysozoa</taxon>
        <taxon>Nematoda</taxon>
        <taxon>Chromadorea</taxon>
        <taxon>Rhabditida</taxon>
        <taxon>Rhabditina</taxon>
        <taxon>Rhabditomorpha</taxon>
        <taxon>Strongyloidea</taxon>
        <taxon>Heligmosomidae</taxon>
        <taxon>Nippostrongylus</taxon>
    </lineage>
</organism>
<dbReference type="CDD" id="cd09138">
    <property type="entry name" value="PLDc_vPLD1_2_yPLD_like_1"/>
    <property type="match status" value="1"/>
</dbReference>
<keyword evidence="6" id="KW-0443">Lipid metabolism</keyword>
<dbReference type="InterPro" id="IPR001849">
    <property type="entry name" value="PH_domain"/>
</dbReference>
<dbReference type="Pfam" id="PF00614">
    <property type="entry name" value="PLDc"/>
    <property type="match status" value="1"/>
</dbReference>
<feature type="domain" description="PLD phosphodiesterase" evidence="9">
    <location>
        <begin position="522"/>
        <end position="549"/>
    </location>
</feature>
<dbReference type="AlphaFoldDB" id="A0A0N4YNU8"/>
<evidence type="ECO:0000313" key="10">
    <source>
        <dbReference type="EMBL" id="VDL82648.1"/>
    </source>
</evidence>
<dbReference type="Gene3D" id="3.30.870.10">
    <property type="entry name" value="Endonuclease Chain A"/>
    <property type="match status" value="2"/>
</dbReference>
<dbReference type="EMBL" id="UYSL01023761">
    <property type="protein sequence ID" value="VDL82648.1"/>
    <property type="molecule type" value="Genomic_DNA"/>
</dbReference>
<feature type="compositionally biased region" description="Basic and acidic residues" evidence="8">
    <location>
        <begin position="604"/>
        <end position="619"/>
    </location>
</feature>
<dbReference type="STRING" id="27835.A0A0N4YNU8"/>
<dbReference type="InterPro" id="IPR001736">
    <property type="entry name" value="PLipase_D/transphosphatidylase"/>
</dbReference>
<dbReference type="SUPFAM" id="SSF56024">
    <property type="entry name" value="Phospholipase D/nuclease"/>
    <property type="match status" value="3"/>
</dbReference>
<evidence type="ECO:0000256" key="5">
    <source>
        <dbReference type="ARBA" id="ARBA00022963"/>
    </source>
</evidence>
<reference evidence="10 11" key="2">
    <citation type="submission" date="2018-11" db="EMBL/GenBank/DDBJ databases">
        <authorList>
            <consortium name="Pathogen Informatics"/>
        </authorList>
    </citation>
    <scope>NUCLEOTIDE SEQUENCE [LARGE SCALE GENOMIC DNA]</scope>
</reference>
<name>A0A0N4YNU8_NIPBR</name>
<evidence type="ECO:0000256" key="2">
    <source>
        <dbReference type="ARBA" id="ARBA00008664"/>
    </source>
</evidence>
<dbReference type="PANTHER" id="PTHR18896:SF76">
    <property type="entry name" value="PHOSPHOLIPASE"/>
    <property type="match status" value="1"/>
</dbReference>
<dbReference type="SMART" id="SM00233">
    <property type="entry name" value="PH"/>
    <property type="match status" value="1"/>
</dbReference>
<evidence type="ECO:0000259" key="9">
    <source>
        <dbReference type="PROSITE" id="PS50035"/>
    </source>
</evidence>
<feature type="region of interest" description="Disordered" evidence="8">
    <location>
        <begin position="1"/>
        <end position="25"/>
    </location>
</feature>
<dbReference type="GO" id="GO:0006654">
    <property type="term" value="P:phosphatidic acid biosynthetic process"/>
    <property type="evidence" value="ECO:0007669"/>
    <property type="project" value="InterPro"/>
</dbReference>
<comment type="similarity">
    <text evidence="2 7">Belongs to the phospholipase D family.</text>
</comment>
<feature type="region of interest" description="Disordered" evidence="8">
    <location>
        <begin position="596"/>
        <end position="620"/>
    </location>
</feature>
<keyword evidence="11" id="KW-1185">Reference proteome</keyword>
<feature type="compositionally biased region" description="Basic residues" evidence="8">
    <location>
        <begin position="217"/>
        <end position="228"/>
    </location>
</feature>
<dbReference type="InterPro" id="IPR036871">
    <property type="entry name" value="PX_dom_sf"/>
</dbReference>
<evidence type="ECO:0000256" key="6">
    <source>
        <dbReference type="ARBA" id="ARBA00023098"/>
    </source>
</evidence>
<dbReference type="InterPro" id="IPR001683">
    <property type="entry name" value="PX_dom"/>
</dbReference>
<dbReference type="SMART" id="SM00312">
    <property type="entry name" value="PX"/>
    <property type="match status" value="1"/>
</dbReference>
<dbReference type="EC" id="3.1.4.4" evidence="7"/>
<gene>
    <name evidence="10" type="ORF">NBR_LOCUS18920</name>
</gene>
<feature type="compositionally biased region" description="Polar residues" evidence="8">
    <location>
        <begin position="184"/>
        <end position="197"/>
    </location>
</feature>
<dbReference type="Proteomes" id="UP000271162">
    <property type="component" value="Unassembled WGS sequence"/>
</dbReference>